<protein>
    <recommendedName>
        <fullName evidence="1">DUF4283 domain-containing protein</fullName>
    </recommendedName>
</protein>
<evidence type="ECO:0000313" key="3">
    <source>
        <dbReference type="Proteomes" id="UP000554482"/>
    </source>
</evidence>
<dbReference type="Pfam" id="PF14111">
    <property type="entry name" value="DUF4283"/>
    <property type="match status" value="1"/>
</dbReference>
<dbReference type="Proteomes" id="UP000554482">
    <property type="component" value="Unassembled WGS sequence"/>
</dbReference>
<evidence type="ECO:0000313" key="2">
    <source>
        <dbReference type="EMBL" id="KAF5185248.1"/>
    </source>
</evidence>
<comment type="caution">
    <text evidence="2">The sequence shown here is derived from an EMBL/GenBank/DDBJ whole genome shotgun (WGS) entry which is preliminary data.</text>
</comment>
<proteinExistence type="predicted"/>
<name>A0A7J6VKW4_THATH</name>
<dbReference type="InterPro" id="IPR025558">
    <property type="entry name" value="DUF4283"/>
</dbReference>
<accession>A0A7J6VKW4</accession>
<feature type="domain" description="DUF4283" evidence="1">
    <location>
        <begin position="2"/>
        <end position="59"/>
    </location>
</feature>
<dbReference type="EMBL" id="JABWDY010030946">
    <property type="protein sequence ID" value="KAF5185248.1"/>
    <property type="molecule type" value="Genomic_DNA"/>
</dbReference>
<evidence type="ECO:0000259" key="1">
    <source>
        <dbReference type="Pfam" id="PF14111"/>
    </source>
</evidence>
<keyword evidence="3" id="KW-1185">Reference proteome</keyword>
<dbReference type="AlphaFoldDB" id="A0A7J6VKW4"/>
<reference evidence="2 3" key="1">
    <citation type="submission" date="2020-06" db="EMBL/GenBank/DDBJ databases">
        <title>Transcriptomic and genomic resources for Thalictrum thalictroides and T. hernandezii: Facilitating candidate gene discovery in an emerging model plant lineage.</title>
        <authorList>
            <person name="Arias T."/>
            <person name="Riano-Pachon D.M."/>
            <person name="Di Stilio V.S."/>
        </authorList>
    </citation>
    <scope>NUCLEOTIDE SEQUENCE [LARGE SCALE GENOMIC DNA]</scope>
    <source>
        <strain evidence="3">cv. WT478/WT964</strain>
        <tissue evidence="2">Leaves</tissue>
    </source>
</reference>
<organism evidence="2 3">
    <name type="scientific">Thalictrum thalictroides</name>
    <name type="common">Rue-anemone</name>
    <name type="synonym">Anemone thalictroides</name>
    <dbReference type="NCBI Taxonomy" id="46969"/>
    <lineage>
        <taxon>Eukaryota</taxon>
        <taxon>Viridiplantae</taxon>
        <taxon>Streptophyta</taxon>
        <taxon>Embryophyta</taxon>
        <taxon>Tracheophyta</taxon>
        <taxon>Spermatophyta</taxon>
        <taxon>Magnoliopsida</taxon>
        <taxon>Ranunculales</taxon>
        <taxon>Ranunculaceae</taxon>
        <taxon>Thalictroideae</taxon>
        <taxon>Thalictrum</taxon>
    </lineage>
</organism>
<sequence length="94" mass="11136">MVREALKRQWKLKADFEMVADKDYFFFKFTLEEDRTTVLEAGPVFIEGRIFIIQPWNDMTEKDRSKINTIPIGLTYMMFQKNYGLDQVSAVCRA</sequence>
<gene>
    <name evidence="2" type="ORF">FRX31_025163</name>
</gene>